<name>A0A5Y4YP27_CAMJU</name>
<keyword evidence="1" id="KW-0255">Endonuclease</keyword>
<evidence type="ECO:0000313" key="1">
    <source>
        <dbReference type="EMBL" id="ECK2957830.1"/>
    </source>
</evidence>
<accession>A0A5Y4YP27</accession>
<sequence>QKERKFYPDFIFWLKNKQSGEFDIYFIDPKGLKIEDNPRFKLKGFKMIFENKNLTYEDKNIKVNLFFYNKNKNYVSDELKDFVKSNIEDIFK</sequence>
<gene>
    <name evidence="1" type="ORF">FQZ36_07395</name>
</gene>
<protein>
    <submittedName>
        <fullName evidence="1">Type III restriction endonuclease subunit R</fullName>
    </submittedName>
</protein>
<feature type="non-terminal residue" evidence="1">
    <location>
        <position position="1"/>
    </location>
</feature>
<organism evidence="1">
    <name type="scientific">Campylobacter jejuni</name>
    <dbReference type="NCBI Taxonomy" id="197"/>
    <lineage>
        <taxon>Bacteria</taxon>
        <taxon>Pseudomonadati</taxon>
        <taxon>Campylobacterota</taxon>
        <taxon>Epsilonproteobacteria</taxon>
        <taxon>Campylobacterales</taxon>
        <taxon>Campylobacteraceae</taxon>
        <taxon>Campylobacter</taxon>
    </lineage>
</organism>
<comment type="caution">
    <text evidence="1">The sequence shown here is derived from an EMBL/GenBank/DDBJ whole genome shotgun (WGS) entry which is preliminary data.</text>
</comment>
<dbReference type="GO" id="GO:0004519">
    <property type="term" value="F:endonuclease activity"/>
    <property type="evidence" value="ECO:0007669"/>
    <property type="project" value="UniProtKB-KW"/>
</dbReference>
<proteinExistence type="predicted"/>
<keyword evidence="1" id="KW-0378">Hydrolase</keyword>
<reference evidence="1" key="1">
    <citation type="submission" date="2019-07" db="EMBL/GenBank/DDBJ databases">
        <authorList>
            <consortium name="PulseNet: The National Subtyping Network for Foodborne Disease Surveillance"/>
            <person name="Tarr C.L."/>
            <person name="Trees E."/>
            <person name="Katz L.S."/>
            <person name="Carleton-Romer H.A."/>
            <person name="Stroika S."/>
            <person name="Kucerova Z."/>
            <person name="Roache K.F."/>
            <person name="Sabol A.L."/>
            <person name="Besser J."/>
            <person name="Gerner-Smidt P."/>
        </authorList>
    </citation>
    <scope>NUCLEOTIDE SEQUENCE</scope>
    <source>
        <strain evidence="1">PNUSAC010543</strain>
    </source>
</reference>
<dbReference type="EMBL" id="AAJBIA010000051">
    <property type="protein sequence ID" value="ECK2957830.1"/>
    <property type="molecule type" value="Genomic_DNA"/>
</dbReference>
<dbReference type="AlphaFoldDB" id="A0A5Y4YP27"/>
<keyword evidence="1" id="KW-0540">Nuclease</keyword>